<name>A0A1G5GM52_9BACT</name>
<dbReference type="OrthoDB" id="9789936at2"/>
<reference evidence="14 15" key="1">
    <citation type="submission" date="2016-10" db="EMBL/GenBank/DDBJ databases">
        <authorList>
            <person name="de Groot N.N."/>
        </authorList>
    </citation>
    <scope>NUCLEOTIDE SEQUENCE [LARGE SCALE GENOMIC DNA]</scope>
    <source>
        <strain evidence="14 15">AA1</strain>
    </source>
</reference>
<dbReference type="GO" id="GO:0051539">
    <property type="term" value="F:4 iron, 4 sulfur cluster binding"/>
    <property type="evidence" value="ECO:0007669"/>
    <property type="project" value="UniProtKB-UniRule"/>
</dbReference>
<feature type="binding site" evidence="10">
    <location>
        <position position="74"/>
    </location>
    <ligand>
        <name>[4Fe-4S] cluster</name>
        <dbReference type="ChEBI" id="CHEBI:49883"/>
        <label>1</label>
    </ligand>
</feature>
<dbReference type="STRING" id="419481.SAMN05216233_1112"/>
<dbReference type="NCBIfam" id="NF005503">
    <property type="entry name" value="PRK07118.1-2"/>
    <property type="match status" value="1"/>
</dbReference>
<evidence type="ECO:0000313" key="14">
    <source>
        <dbReference type="EMBL" id="SCY52652.1"/>
    </source>
</evidence>
<feature type="binding site" evidence="10">
    <location>
        <position position="182"/>
    </location>
    <ligand>
        <name>[4Fe-4S] cluster</name>
        <dbReference type="ChEBI" id="CHEBI:49883"/>
        <label>2</label>
    </ligand>
</feature>
<dbReference type="PANTHER" id="PTHR43560">
    <property type="entry name" value="ION-TRANSLOCATING OXIDOREDUCTASE COMPLEX SUBUNIT B"/>
    <property type="match status" value="1"/>
</dbReference>
<feature type="binding site" evidence="10">
    <location>
        <position position="48"/>
    </location>
    <ligand>
        <name>[4Fe-4S] cluster</name>
        <dbReference type="ChEBI" id="CHEBI:49883"/>
        <label>1</label>
    </ligand>
</feature>
<dbReference type="GO" id="GO:0009055">
    <property type="term" value="F:electron transfer activity"/>
    <property type="evidence" value="ECO:0007669"/>
    <property type="project" value="InterPro"/>
</dbReference>
<dbReference type="InterPro" id="IPR007202">
    <property type="entry name" value="4Fe-4S_dom"/>
</dbReference>
<dbReference type="PROSITE" id="PS00198">
    <property type="entry name" value="4FE4S_FER_1"/>
    <property type="match status" value="2"/>
</dbReference>
<dbReference type="HAMAP" id="MF_00463">
    <property type="entry name" value="RsxB_RnfB"/>
    <property type="match status" value="1"/>
</dbReference>
<keyword evidence="8 10" id="KW-0411">Iron-sulfur</keyword>
<dbReference type="Pfam" id="PF12838">
    <property type="entry name" value="Fer4_7"/>
    <property type="match status" value="1"/>
</dbReference>
<proteinExistence type="inferred from homology"/>
<keyword evidence="2 10" id="KW-0004">4Fe-4S</keyword>
<dbReference type="PROSITE" id="PS51656">
    <property type="entry name" value="4FE4S"/>
    <property type="match status" value="1"/>
</dbReference>
<evidence type="ECO:0000256" key="2">
    <source>
        <dbReference type="ARBA" id="ARBA00022485"/>
    </source>
</evidence>
<evidence type="ECO:0000256" key="3">
    <source>
        <dbReference type="ARBA" id="ARBA00022723"/>
    </source>
</evidence>
<feature type="region of interest" description="Hydrophobic" evidence="10">
    <location>
        <begin position="1"/>
        <end position="25"/>
    </location>
</feature>
<dbReference type="InterPro" id="IPR017896">
    <property type="entry name" value="4Fe4S_Fe-S-bd"/>
</dbReference>
<comment type="subcellular location">
    <subcellularLocation>
        <location evidence="10">Cell membrane</location>
    </subcellularLocation>
</comment>
<evidence type="ECO:0000256" key="5">
    <source>
        <dbReference type="ARBA" id="ARBA00022967"/>
    </source>
</evidence>
<dbReference type="InterPro" id="IPR010207">
    <property type="entry name" value="Elect_transpt_cplx_RnfB/RsxB"/>
</dbReference>
<keyword evidence="4 10" id="KW-0677">Repeat</keyword>
<keyword evidence="5 10" id="KW-1278">Translocase</keyword>
<evidence type="ECO:0000256" key="7">
    <source>
        <dbReference type="ARBA" id="ARBA00023004"/>
    </source>
</evidence>
<dbReference type="PANTHER" id="PTHR43560:SF1">
    <property type="entry name" value="ION-TRANSLOCATING OXIDOREDUCTASE COMPLEX SUBUNIT B"/>
    <property type="match status" value="1"/>
</dbReference>
<sequence>MTIVIPLLVLCGLGAAIGLLLALADKKLAVETNPLIDEVSDILPAGNCANCGFAGCGQYAEAVVEDPNVRPDLCTPGGNEVAQKIAALTGKKAAEIKPVKAVARCKGCPETNSTTKYIYNGLNDCEAAANLFAGEKGCEYGCLGLGNCVRACPFDALVIDELNVPKVNVGKCVGCGLCVTACPRGIMALVPDNAVSVIGCQNRQKGGQTKKVCNVGCIGCRLCVKACPHDAMKVVDNLCEIDYDKCQFCEDAPCLQVQCKPGVIAPGYGAPIKFLTGKMTELEDKVEAKATEAAAPEKVVEAPKEEKKEAADAEA</sequence>
<dbReference type="GO" id="GO:0046872">
    <property type="term" value="F:metal ion binding"/>
    <property type="evidence" value="ECO:0007669"/>
    <property type="project" value="UniProtKB-KW"/>
</dbReference>
<evidence type="ECO:0000259" key="12">
    <source>
        <dbReference type="PROSITE" id="PS51379"/>
    </source>
</evidence>
<feature type="domain" description="4Fe-4S ferredoxin-type" evidence="12">
    <location>
        <begin position="163"/>
        <end position="192"/>
    </location>
</feature>
<dbReference type="Proteomes" id="UP000198870">
    <property type="component" value="Unassembled WGS sequence"/>
</dbReference>
<evidence type="ECO:0000256" key="9">
    <source>
        <dbReference type="ARBA" id="ARBA00023136"/>
    </source>
</evidence>
<evidence type="ECO:0000256" key="6">
    <source>
        <dbReference type="ARBA" id="ARBA00022982"/>
    </source>
</evidence>
<feature type="binding site" evidence="10">
    <location>
        <position position="56"/>
    </location>
    <ligand>
        <name>[4Fe-4S] cluster</name>
        <dbReference type="ChEBI" id="CHEBI:49883"/>
        <label>1</label>
    </ligand>
</feature>
<dbReference type="AlphaFoldDB" id="A0A1G5GM52"/>
<keyword evidence="15" id="KW-1185">Reference proteome</keyword>
<feature type="binding site" evidence="10">
    <location>
        <position position="175"/>
    </location>
    <ligand>
        <name>[4Fe-4S] cluster</name>
        <dbReference type="ChEBI" id="CHEBI:49883"/>
        <label>3</label>
    </ligand>
</feature>
<comment type="function">
    <text evidence="10">Part of a membrane-bound complex that couples electron transfer with translocation of ions across the membrane.</text>
</comment>
<dbReference type="Pfam" id="PF00037">
    <property type="entry name" value="Fer4"/>
    <property type="match status" value="1"/>
</dbReference>
<feature type="binding site" evidence="10">
    <location>
        <position position="51"/>
    </location>
    <ligand>
        <name>[4Fe-4S] cluster</name>
        <dbReference type="ChEBI" id="CHEBI:49883"/>
        <label>1</label>
    </ligand>
</feature>
<comment type="caution">
    <text evidence="10">Lacks conserved residue(s) required for the propagation of feature annotation.</text>
</comment>
<dbReference type="GO" id="GO:0022900">
    <property type="term" value="P:electron transport chain"/>
    <property type="evidence" value="ECO:0007669"/>
    <property type="project" value="UniProtKB-UniRule"/>
</dbReference>
<dbReference type="SUPFAM" id="SSF54862">
    <property type="entry name" value="4Fe-4S ferredoxins"/>
    <property type="match status" value="1"/>
</dbReference>
<dbReference type="Gene3D" id="3.30.70.20">
    <property type="match status" value="2"/>
</dbReference>
<feature type="binding site" evidence="10">
    <location>
        <position position="178"/>
    </location>
    <ligand>
        <name>[4Fe-4S] cluster</name>
        <dbReference type="ChEBI" id="CHEBI:49883"/>
        <label>3</label>
    </ligand>
</feature>
<dbReference type="InterPro" id="IPR050395">
    <property type="entry name" value="4Fe4S_Ferredoxin_RnfB"/>
</dbReference>
<gene>
    <name evidence="10" type="primary">rnfB</name>
    <name evidence="14" type="ORF">SAMN05216233_1112</name>
</gene>
<dbReference type="RefSeq" id="WP_092211480.1">
    <property type="nucleotide sequence ID" value="NZ_FMUX01000011.1"/>
</dbReference>
<dbReference type="EMBL" id="FMUX01000011">
    <property type="protein sequence ID" value="SCY52652.1"/>
    <property type="molecule type" value="Genomic_DNA"/>
</dbReference>
<feature type="compositionally biased region" description="Basic and acidic residues" evidence="11">
    <location>
        <begin position="298"/>
        <end position="315"/>
    </location>
</feature>
<feature type="binding site" evidence="10">
    <location>
        <position position="152"/>
    </location>
    <ligand>
        <name>[4Fe-4S] cluster</name>
        <dbReference type="ChEBI" id="CHEBI:49883"/>
        <label>3</label>
    </ligand>
</feature>
<keyword evidence="6 10" id="KW-0249">Electron transport</keyword>
<feature type="binding site" evidence="10">
    <location>
        <position position="172"/>
    </location>
    <ligand>
        <name>[4Fe-4S] cluster</name>
        <dbReference type="ChEBI" id="CHEBI:49883"/>
        <label>3</label>
    </ligand>
</feature>
<comment type="cofactor">
    <cofactor evidence="10">
        <name>[4Fe-4S] cluster</name>
        <dbReference type="ChEBI" id="CHEBI:49883"/>
    </cofactor>
    <text evidence="10">Binds 3 [4Fe-4S] clusters.</text>
</comment>
<feature type="region of interest" description="Disordered" evidence="11">
    <location>
        <begin position="289"/>
        <end position="315"/>
    </location>
</feature>
<keyword evidence="9 10" id="KW-0472">Membrane</keyword>
<evidence type="ECO:0000256" key="1">
    <source>
        <dbReference type="ARBA" id="ARBA00022448"/>
    </source>
</evidence>
<evidence type="ECO:0000256" key="11">
    <source>
        <dbReference type="SAM" id="MobiDB-lite"/>
    </source>
</evidence>
<evidence type="ECO:0000256" key="4">
    <source>
        <dbReference type="ARBA" id="ARBA00022737"/>
    </source>
</evidence>
<organism evidence="14 15">
    <name type="scientific">Desulfoluna spongiiphila</name>
    <dbReference type="NCBI Taxonomy" id="419481"/>
    <lineage>
        <taxon>Bacteria</taxon>
        <taxon>Pseudomonadati</taxon>
        <taxon>Thermodesulfobacteriota</taxon>
        <taxon>Desulfobacteria</taxon>
        <taxon>Desulfobacterales</taxon>
        <taxon>Desulfolunaceae</taxon>
        <taxon>Desulfoluna</taxon>
    </lineage>
</organism>
<dbReference type="InterPro" id="IPR017900">
    <property type="entry name" value="4Fe4S_Fe_S_CS"/>
</dbReference>
<accession>A0A1G5GM52</accession>
<keyword evidence="1 10" id="KW-0813">Transport</keyword>
<keyword evidence="7 10" id="KW-0408">Iron</keyword>
<keyword evidence="3 10" id="KW-0479">Metal-binding</keyword>
<feature type="domain" description="4Fe-4S ferredoxin-type" evidence="12">
    <location>
        <begin position="127"/>
        <end position="162"/>
    </location>
</feature>
<feature type="binding site" evidence="10">
    <location>
        <position position="142"/>
    </location>
    <ligand>
        <name>[4Fe-4S] cluster</name>
        <dbReference type="ChEBI" id="CHEBI:49883"/>
        <label>2</label>
    </ligand>
</feature>
<dbReference type="GO" id="GO:0005886">
    <property type="term" value="C:plasma membrane"/>
    <property type="evidence" value="ECO:0007669"/>
    <property type="project" value="UniProtKB-SubCell"/>
</dbReference>
<feature type="domain" description="4Fe-4S ferredoxin-type" evidence="12">
    <location>
        <begin position="209"/>
        <end position="237"/>
    </location>
</feature>
<keyword evidence="10" id="KW-1003">Cell membrane</keyword>
<dbReference type="PROSITE" id="PS51379">
    <property type="entry name" value="4FE4S_FER_2"/>
    <property type="match status" value="3"/>
</dbReference>
<feature type="domain" description="4Fe-4S" evidence="13">
    <location>
        <begin position="31"/>
        <end position="91"/>
    </location>
</feature>
<dbReference type="Gene3D" id="1.10.15.40">
    <property type="entry name" value="Electron transport complex subunit B, putative Fe-S cluster"/>
    <property type="match status" value="1"/>
</dbReference>
<evidence type="ECO:0000313" key="15">
    <source>
        <dbReference type="Proteomes" id="UP000198870"/>
    </source>
</evidence>
<evidence type="ECO:0000256" key="10">
    <source>
        <dbReference type="HAMAP-Rule" id="MF_00463"/>
    </source>
</evidence>
<dbReference type="NCBIfam" id="TIGR01944">
    <property type="entry name" value="rnfB"/>
    <property type="match status" value="1"/>
</dbReference>
<feature type="binding site" evidence="10">
    <location>
        <position position="148"/>
    </location>
    <ligand>
        <name>[4Fe-4S] cluster</name>
        <dbReference type="ChEBI" id="CHEBI:49883"/>
        <label>2</label>
    </ligand>
</feature>
<comment type="subunit">
    <text evidence="10">The complex is composed of six subunits: RnfA, RnfB, RnfC, RnfD, RnfE and RnfG.</text>
</comment>
<evidence type="ECO:0000259" key="13">
    <source>
        <dbReference type="PROSITE" id="PS51656"/>
    </source>
</evidence>
<protein>
    <recommendedName>
        <fullName evidence="10">Ion-translocating oxidoreductase complex subunit B</fullName>
        <ecNumber evidence="10">7.-.-.-</ecNumber>
    </recommendedName>
    <alternativeName>
        <fullName evidence="10">Rnf electron transport complex subunit B</fullName>
    </alternativeName>
</protein>
<dbReference type="EC" id="7.-.-.-" evidence="10"/>
<feature type="binding site" evidence="10">
    <location>
        <position position="138"/>
    </location>
    <ligand>
        <name>[4Fe-4S] cluster</name>
        <dbReference type="ChEBI" id="CHEBI:49883"/>
        <label>2</label>
    </ligand>
</feature>
<comment type="similarity">
    <text evidence="10">Belongs to the 4Fe4S bacterial-type ferredoxin family. RnfB subfamily.</text>
</comment>
<evidence type="ECO:0000256" key="8">
    <source>
        <dbReference type="ARBA" id="ARBA00023014"/>
    </source>
</evidence>
<dbReference type="Pfam" id="PF04060">
    <property type="entry name" value="FeS"/>
    <property type="match status" value="1"/>
</dbReference>